<accession>A0AAN9PWU8</accession>
<evidence type="ECO:0000313" key="1">
    <source>
        <dbReference type="EMBL" id="KAK7313232.1"/>
    </source>
</evidence>
<dbReference type="EMBL" id="JAYMYQ010000009">
    <property type="protein sequence ID" value="KAK7313232.1"/>
    <property type="molecule type" value="Genomic_DNA"/>
</dbReference>
<keyword evidence="2" id="KW-1185">Reference proteome</keyword>
<protein>
    <submittedName>
        <fullName evidence="1">Uncharacterized protein</fullName>
    </submittedName>
</protein>
<gene>
    <name evidence="1" type="ORF">VNO77_37801</name>
</gene>
<name>A0AAN9PWU8_CANGL</name>
<evidence type="ECO:0000313" key="2">
    <source>
        <dbReference type="Proteomes" id="UP001367508"/>
    </source>
</evidence>
<proteinExistence type="predicted"/>
<dbReference type="AlphaFoldDB" id="A0AAN9PWU8"/>
<organism evidence="1 2">
    <name type="scientific">Canavalia gladiata</name>
    <name type="common">Sword bean</name>
    <name type="synonym">Dolichos gladiatus</name>
    <dbReference type="NCBI Taxonomy" id="3824"/>
    <lineage>
        <taxon>Eukaryota</taxon>
        <taxon>Viridiplantae</taxon>
        <taxon>Streptophyta</taxon>
        <taxon>Embryophyta</taxon>
        <taxon>Tracheophyta</taxon>
        <taxon>Spermatophyta</taxon>
        <taxon>Magnoliopsida</taxon>
        <taxon>eudicotyledons</taxon>
        <taxon>Gunneridae</taxon>
        <taxon>Pentapetalae</taxon>
        <taxon>rosids</taxon>
        <taxon>fabids</taxon>
        <taxon>Fabales</taxon>
        <taxon>Fabaceae</taxon>
        <taxon>Papilionoideae</taxon>
        <taxon>50 kb inversion clade</taxon>
        <taxon>NPAAA clade</taxon>
        <taxon>indigoferoid/millettioid clade</taxon>
        <taxon>Phaseoleae</taxon>
        <taxon>Canavalia</taxon>
    </lineage>
</organism>
<reference evidence="1 2" key="1">
    <citation type="submission" date="2024-01" db="EMBL/GenBank/DDBJ databases">
        <title>The genomes of 5 underutilized Papilionoideae crops provide insights into root nodulation and disease resistanc.</title>
        <authorList>
            <person name="Jiang F."/>
        </authorList>
    </citation>
    <scope>NUCLEOTIDE SEQUENCE [LARGE SCALE GENOMIC DNA]</scope>
    <source>
        <strain evidence="1">LVBAO_FW01</strain>
        <tissue evidence="1">Leaves</tissue>
    </source>
</reference>
<comment type="caution">
    <text evidence="1">The sequence shown here is derived from an EMBL/GenBank/DDBJ whole genome shotgun (WGS) entry which is preliminary data.</text>
</comment>
<dbReference type="Proteomes" id="UP001367508">
    <property type="component" value="Unassembled WGS sequence"/>
</dbReference>
<sequence>MLIHVSFKNNRDDSSSLDIDPTNDVVQRDKAFPSLRSLDLHLQNGVKNIIFALVRNIHDAKRTCLIVDANLKTKEEFKDKKSSFSVLVNWVTDETSIKDGEMELMQYFIVKVEEGCPGSADDIAKAIHHLLK</sequence>